<sequence length="429" mass="49713">MSVKKRLFLIFGPVITAVILLFAIFLSPFWLKDDHVSSRVDRSAATAISPMVLKGRLIKSSALAHGYVAFMGSSEWSRFDPFHPSVLAQKYHRSYRPFLMGARGTQSLTQFFNLQSINQQVKGKKVVFFVSPQWFVKPGEDPNAFSFYYSPLQTTSWLQRETGSRMDRYAATRLLDMPSGRSDKIIAAALTRIAAGKRPTAMQMVYIKYRNRLLLNEDEVFSQFQADTHDGTHNERLIAKDARQLPSVYNYQKLDQLAGKIGQSQTNNNPFHISNQFWNQKLKRHVKGLRGFQKHLSYLKSPEYSDFQLVLNQFAKDHTKVLFIIPPINSRWQNYTGLSEPMLQQFDRKITYQLRSQGFTHIDDLTNDSHVPYLMTDTIHPGWRGWLKMDRAIDPFLTKSVSQPHYHINPQFYSKHWQQDADPKIAARR</sequence>
<dbReference type="OrthoDB" id="1700484at2"/>
<dbReference type="Pfam" id="PF04914">
    <property type="entry name" value="DltD"/>
    <property type="match status" value="1"/>
</dbReference>
<dbReference type="PANTHER" id="PTHR40039:SF1">
    <property type="entry name" value="PROTEIN DLTD"/>
    <property type="match status" value="1"/>
</dbReference>
<dbReference type="NCBIfam" id="TIGR04092">
    <property type="entry name" value="LTA_DltD"/>
    <property type="match status" value="1"/>
</dbReference>
<dbReference type="RefSeq" id="WP_065901326.1">
    <property type="nucleotide sequence ID" value="NZ_CP014912.1"/>
</dbReference>
<dbReference type="UniPathway" id="UPA00556"/>
<keyword evidence="4" id="KW-1185">Reference proteome</keyword>
<feature type="transmembrane region" description="Helical" evidence="2">
    <location>
        <begin position="7"/>
        <end position="31"/>
    </location>
</feature>
<keyword evidence="1" id="KW-1003">Cell membrane</keyword>
<evidence type="ECO:0000256" key="2">
    <source>
        <dbReference type="SAM" id="Phobius"/>
    </source>
</evidence>
<dbReference type="GO" id="GO:0070395">
    <property type="term" value="P:lipoteichoic acid biosynthetic process"/>
    <property type="evidence" value="ECO:0007669"/>
    <property type="project" value="UniProtKB-UniRule"/>
</dbReference>
<dbReference type="KEGG" id="lpd:AYR62_01195"/>
<protein>
    <recommendedName>
        <fullName evidence="1">Protein DltD</fullName>
    </recommendedName>
</protein>
<organism evidence="3 4">
    <name type="scientific">Secundilactobacillus paracollinoides</name>
    <dbReference type="NCBI Taxonomy" id="240427"/>
    <lineage>
        <taxon>Bacteria</taxon>
        <taxon>Bacillati</taxon>
        <taxon>Bacillota</taxon>
        <taxon>Bacilli</taxon>
        <taxon>Lactobacillales</taxon>
        <taxon>Lactobacillaceae</taxon>
        <taxon>Secundilactobacillus</taxon>
    </lineage>
</organism>
<dbReference type="Proteomes" id="UP000093267">
    <property type="component" value="Chromosome"/>
</dbReference>
<keyword evidence="1 2" id="KW-0472">Membrane</keyword>
<dbReference type="InterPro" id="IPR006998">
    <property type="entry name" value="DltD"/>
</dbReference>
<dbReference type="PIRSF" id="PIRSF021438">
    <property type="entry name" value="DltD"/>
    <property type="match status" value="1"/>
</dbReference>
<reference evidence="3 4" key="1">
    <citation type="submission" date="2016-03" db="EMBL/GenBank/DDBJ databases">
        <title>Pediococcus and Lactobacillus from brewery environment - whole genome sequencing and assembly.</title>
        <authorList>
            <person name="Behr J."/>
            <person name="Geissler A.J."/>
            <person name="Vogel R.F."/>
        </authorList>
    </citation>
    <scope>NUCLEOTIDE SEQUENCE [LARGE SCALE GENOMIC DNA]</scope>
    <source>
        <strain evidence="3 4">TMW 1.1995</strain>
    </source>
</reference>
<comment type="pathway">
    <text evidence="1">Cell wall biogenesis; lipoteichoic acid biosynthesis.</text>
</comment>
<dbReference type="AlphaFoldDB" id="A0A1B2IVC0"/>
<keyword evidence="2" id="KW-0812">Transmembrane</keyword>
<dbReference type="InterPro" id="IPR023896">
    <property type="entry name" value="LTA_DltD"/>
</dbReference>
<dbReference type="EMBL" id="CP014924">
    <property type="protein sequence ID" value="ANZ65992.1"/>
    <property type="molecule type" value="Genomic_DNA"/>
</dbReference>
<accession>A0A1B2IVC0</accession>
<gene>
    <name evidence="3" type="ORF">AYR63_01770</name>
</gene>
<keyword evidence="2" id="KW-1133">Transmembrane helix</keyword>
<evidence type="ECO:0000313" key="4">
    <source>
        <dbReference type="Proteomes" id="UP000093267"/>
    </source>
</evidence>
<proteinExistence type="inferred from homology"/>
<evidence type="ECO:0000256" key="1">
    <source>
        <dbReference type="PIRNR" id="PIRNR021438"/>
    </source>
</evidence>
<name>A0A1B2IVC0_9LACO</name>
<dbReference type="PANTHER" id="PTHR40039">
    <property type="entry name" value="PROTEIN DLTD"/>
    <property type="match status" value="1"/>
</dbReference>
<dbReference type="GO" id="GO:0005886">
    <property type="term" value="C:plasma membrane"/>
    <property type="evidence" value="ECO:0007669"/>
    <property type="project" value="UniProtKB-UniRule"/>
</dbReference>
<evidence type="ECO:0000313" key="3">
    <source>
        <dbReference type="EMBL" id="ANZ65992.1"/>
    </source>
</evidence>
<comment type="similarity">
    <text evidence="1">Belongs to the DltD family.</text>
</comment>
<dbReference type="STRING" id="240427.AYR62_01195"/>